<evidence type="ECO:0000313" key="3">
    <source>
        <dbReference type="Proteomes" id="UP000019591"/>
    </source>
</evidence>
<dbReference type="Pfam" id="PF00535">
    <property type="entry name" value="Glycos_transf_2"/>
    <property type="match status" value="1"/>
</dbReference>
<dbReference type="PANTHER" id="PTHR43179:SF7">
    <property type="entry name" value="RHAMNOSYLTRANSFERASE WBBL"/>
    <property type="match status" value="1"/>
</dbReference>
<evidence type="ECO:0000313" key="2">
    <source>
        <dbReference type="EMBL" id="AHM57172.1"/>
    </source>
</evidence>
<proteinExistence type="predicted"/>
<name>W8TLX3_PEPAC</name>
<dbReference type="CDD" id="cd04186">
    <property type="entry name" value="GT_2_like_c"/>
    <property type="match status" value="1"/>
</dbReference>
<dbReference type="GO" id="GO:0016740">
    <property type="term" value="F:transferase activity"/>
    <property type="evidence" value="ECO:0007669"/>
    <property type="project" value="UniProtKB-KW"/>
</dbReference>
<reference evidence="2 3" key="1">
    <citation type="journal article" date="2014" name="Genome Announc.">
        <title>Complete Genome Sequence of Amino Acid-Utilizing Eubacterium acidaminophilum al-2 (DSM 3953).</title>
        <authorList>
            <person name="Poehlein A."/>
            <person name="Andreesen J.R."/>
            <person name="Daniel R."/>
        </authorList>
    </citation>
    <scope>NUCLEOTIDE SEQUENCE [LARGE SCALE GENOMIC DNA]</scope>
    <source>
        <strain evidence="2 3">DSM 3953</strain>
    </source>
</reference>
<dbReference type="HOGENOM" id="CLU_023845_0_5_9"/>
<sequence>MNEGETTMISFVILTWNSEKYIGNCIESILSNVEVQNEVIVVDNGSHDATREIVRSFDRVVLVELDSNMGTTASRNMGIESSSERSKYICILDSDTVVSKGTFEKLVDIFEKNEGIGLAAPYMFHTDGMRQNSFKKFPTLFQKLSKLSPVGFMSRWGENDESYENWDSDRDEDFFDVDYAISACWLVNRDALDRVGLFDENIFYSPEDVDLCLRIWKGGYRVVAVPGTKVVHHYQRLSRKNPLGRIAIEHFKGLIYYFNKHGYYISRRKLYRRLGR</sequence>
<accession>W8TLX3</accession>
<dbReference type="Gene3D" id="3.90.550.10">
    <property type="entry name" value="Spore Coat Polysaccharide Biosynthesis Protein SpsA, Chain A"/>
    <property type="match status" value="1"/>
</dbReference>
<dbReference type="PATRIC" id="fig|1286171.3.peg.1840"/>
<dbReference type="EMBL" id="CP007452">
    <property type="protein sequence ID" value="AHM57172.1"/>
    <property type="molecule type" value="Genomic_DNA"/>
</dbReference>
<dbReference type="AlphaFoldDB" id="W8TLX3"/>
<dbReference type="InterPro" id="IPR029044">
    <property type="entry name" value="Nucleotide-diphossugar_trans"/>
</dbReference>
<dbReference type="SUPFAM" id="SSF53448">
    <property type="entry name" value="Nucleotide-diphospho-sugar transferases"/>
    <property type="match status" value="1"/>
</dbReference>
<dbReference type="KEGG" id="eac:EAL2_c18910"/>
<dbReference type="OrthoDB" id="9771846at2"/>
<dbReference type="InterPro" id="IPR001173">
    <property type="entry name" value="Glyco_trans_2-like"/>
</dbReference>
<keyword evidence="2" id="KW-0808">Transferase</keyword>
<organism evidence="2 3">
    <name type="scientific">Peptoclostridium acidaminophilum DSM 3953</name>
    <dbReference type="NCBI Taxonomy" id="1286171"/>
    <lineage>
        <taxon>Bacteria</taxon>
        <taxon>Bacillati</taxon>
        <taxon>Bacillota</taxon>
        <taxon>Clostridia</taxon>
        <taxon>Peptostreptococcales</taxon>
        <taxon>Peptoclostridiaceae</taxon>
        <taxon>Peptoclostridium</taxon>
    </lineage>
</organism>
<evidence type="ECO:0000259" key="1">
    <source>
        <dbReference type="Pfam" id="PF00535"/>
    </source>
</evidence>
<dbReference type="STRING" id="1286171.EAL2_c18910"/>
<dbReference type="Proteomes" id="UP000019591">
    <property type="component" value="Chromosome"/>
</dbReference>
<protein>
    <submittedName>
        <fullName evidence="2">Glycosyl transferase family 2</fullName>
    </submittedName>
</protein>
<dbReference type="RefSeq" id="WP_025436124.1">
    <property type="nucleotide sequence ID" value="NZ_CP007452.1"/>
</dbReference>
<feature type="domain" description="Glycosyltransferase 2-like" evidence="1">
    <location>
        <begin position="10"/>
        <end position="195"/>
    </location>
</feature>
<dbReference type="PANTHER" id="PTHR43179">
    <property type="entry name" value="RHAMNOSYLTRANSFERASE WBBL"/>
    <property type="match status" value="1"/>
</dbReference>
<keyword evidence="3" id="KW-1185">Reference proteome</keyword>
<dbReference type="eggNOG" id="COG1216">
    <property type="taxonomic scope" value="Bacteria"/>
</dbReference>
<gene>
    <name evidence="2" type="ORF">EAL2_c18910</name>
</gene>